<name>A0A6B2NPS3_9RHOB</name>
<keyword evidence="1" id="KW-0812">Transmembrane</keyword>
<dbReference type="PROSITE" id="PS00409">
    <property type="entry name" value="PROKAR_NTER_METHYL"/>
    <property type="match status" value="1"/>
</dbReference>
<dbReference type="EMBL" id="JAAGOX010000007">
    <property type="protein sequence ID" value="NDW44294.1"/>
    <property type="molecule type" value="Genomic_DNA"/>
</dbReference>
<organism evidence="2">
    <name type="scientific">Ruegeria sp. PrR005</name>
    <dbReference type="NCBI Taxonomy" id="2706882"/>
    <lineage>
        <taxon>Bacteria</taxon>
        <taxon>Pseudomonadati</taxon>
        <taxon>Pseudomonadota</taxon>
        <taxon>Alphaproteobacteria</taxon>
        <taxon>Rhodobacterales</taxon>
        <taxon>Roseobacteraceae</taxon>
        <taxon>Ruegeria</taxon>
    </lineage>
</organism>
<dbReference type="AlphaFoldDB" id="A0A6B2NPS3"/>
<keyword evidence="1" id="KW-0472">Membrane</keyword>
<proteinExistence type="predicted"/>
<comment type="caution">
    <text evidence="2">The sequence shown here is derived from an EMBL/GenBank/DDBJ whole genome shotgun (WGS) entry which is preliminary data.</text>
</comment>
<dbReference type="Pfam" id="PF07963">
    <property type="entry name" value="N_methyl"/>
    <property type="match status" value="1"/>
</dbReference>
<dbReference type="NCBIfam" id="TIGR02532">
    <property type="entry name" value="IV_pilin_GFxxxE"/>
    <property type="match status" value="1"/>
</dbReference>
<dbReference type="InterPro" id="IPR012902">
    <property type="entry name" value="N_methyl_site"/>
</dbReference>
<protein>
    <submittedName>
        <fullName evidence="2">Prepilin-type N-terminal cleavage/methylation domain-containing protein</fullName>
    </submittedName>
</protein>
<gene>
    <name evidence="2" type="ORF">G0P99_04940</name>
</gene>
<sequence length="125" mass="13081">MRRGVTADRGLTLLELVVAIAILAIGAIAATRTMDQARLSLGGAMPRLMAQIAAHNRAEEMRLYGPERWGALPARERVGGLEITLSVGTEVTAGGLIRAEITARTEAGPGAALVTFLPPQRGPEG</sequence>
<evidence type="ECO:0000256" key="1">
    <source>
        <dbReference type="SAM" id="Phobius"/>
    </source>
</evidence>
<dbReference type="RefSeq" id="WP_164128279.1">
    <property type="nucleotide sequence ID" value="NZ_JAAGOX010000007.1"/>
</dbReference>
<feature type="transmembrane region" description="Helical" evidence="1">
    <location>
        <begin position="12"/>
        <end position="30"/>
    </location>
</feature>
<evidence type="ECO:0000313" key="2">
    <source>
        <dbReference type="EMBL" id="NDW44294.1"/>
    </source>
</evidence>
<keyword evidence="1" id="KW-1133">Transmembrane helix</keyword>
<accession>A0A6B2NPS3</accession>
<reference evidence="2" key="1">
    <citation type="submission" date="2020-02" db="EMBL/GenBank/DDBJ databases">
        <title>Delineation of the pyrene-degrading pathway in Roseobacter clade bacteria by genomic analysis.</title>
        <authorList>
            <person name="Zhou H."/>
            <person name="Wang H."/>
        </authorList>
    </citation>
    <scope>NUCLEOTIDE SEQUENCE</scope>
    <source>
        <strain evidence="2">PrR005</strain>
    </source>
</reference>